<dbReference type="InterPro" id="IPR013130">
    <property type="entry name" value="Fe3_Rdtase_TM_dom"/>
</dbReference>
<evidence type="ECO:0000256" key="1">
    <source>
        <dbReference type="ARBA" id="ARBA00004141"/>
    </source>
</evidence>
<evidence type="ECO:0000313" key="11">
    <source>
        <dbReference type="Proteomes" id="UP000295793"/>
    </source>
</evidence>
<keyword evidence="11" id="KW-1185">Reference proteome</keyword>
<gene>
    <name evidence="8" type="primary">msrQ</name>
    <name evidence="10" type="ORF">BCF53_1242</name>
</gene>
<keyword evidence="8" id="KW-0285">Flavoprotein</keyword>
<protein>
    <recommendedName>
        <fullName evidence="8">Protein-methionine-sulfoxide reductase heme-binding subunit MsrQ</fullName>
    </recommendedName>
    <alternativeName>
        <fullName evidence="8">Flavocytochrome MsrQ</fullName>
    </alternativeName>
</protein>
<evidence type="ECO:0000256" key="3">
    <source>
        <dbReference type="ARBA" id="ARBA00022617"/>
    </source>
</evidence>
<evidence type="ECO:0000256" key="6">
    <source>
        <dbReference type="ARBA" id="ARBA00023004"/>
    </source>
</evidence>
<dbReference type="GO" id="GO:0009055">
    <property type="term" value="F:electron transfer activity"/>
    <property type="evidence" value="ECO:0007669"/>
    <property type="project" value="UniProtKB-UniRule"/>
</dbReference>
<keyword evidence="8" id="KW-0479">Metal-binding</keyword>
<evidence type="ECO:0000259" key="9">
    <source>
        <dbReference type="Pfam" id="PF01794"/>
    </source>
</evidence>
<comment type="caution">
    <text evidence="8">Lacks conserved residue(s) required for the propagation of feature annotation.</text>
</comment>
<feature type="transmembrane region" description="Helical" evidence="8">
    <location>
        <begin position="132"/>
        <end position="153"/>
    </location>
</feature>
<keyword evidence="2 8" id="KW-0813">Transport</keyword>
<dbReference type="Proteomes" id="UP000295793">
    <property type="component" value="Unassembled WGS sequence"/>
</dbReference>
<dbReference type="PANTHER" id="PTHR36964:SF1">
    <property type="entry name" value="PROTEIN-METHIONINE-SULFOXIDE REDUCTASE HEME-BINDING SUBUNIT MSRQ"/>
    <property type="match status" value="1"/>
</dbReference>
<dbReference type="AlphaFoldDB" id="A0A4R3HY61"/>
<dbReference type="EMBL" id="SLZR01000024">
    <property type="protein sequence ID" value="TCS36419.1"/>
    <property type="molecule type" value="Genomic_DNA"/>
</dbReference>
<dbReference type="Pfam" id="PF01794">
    <property type="entry name" value="Ferric_reduct"/>
    <property type="match status" value="1"/>
</dbReference>
<keyword evidence="6 8" id="KW-0408">Iron</keyword>
<keyword evidence="8" id="KW-1003">Cell membrane</keyword>
<accession>A0A4R3HY61</accession>
<comment type="similarity">
    <text evidence="8">Belongs to the MsrQ family.</text>
</comment>
<dbReference type="GO" id="GO:0016679">
    <property type="term" value="F:oxidoreductase activity, acting on diphenols and related substances as donors"/>
    <property type="evidence" value="ECO:0007669"/>
    <property type="project" value="TreeGrafter"/>
</dbReference>
<proteinExistence type="inferred from homology"/>
<comment type="caution">
    <text evidence="10">The sequence shown here is derived from an EMBL/GenBank/DDBJ whole genome shotgun (WGS) entry which is preliminary data.</text>
</comment>
<evidence type="ECO:0000256" key="4">
    <source>
        <dbReference type="ARBA" id="ARBA00022692"/>
    </source>
</evidence>
<keyword evidence="8" id="KW-0249">Electron transport</keyword>
<reference evidence="10 11" key="1">
    <citation type="submission" date="2019-03" db="EMBL/GenBank/DDBJ databases">
        <title>Genomic Encyclopedia of Archaeal and Bacterial Type Strains, Phase II (KMG-II): from individual species to whole genera.</title>
        <authorList>
            <person name="Goeker M."/>
        </authorList>
    </citation>
    <scope>NUCLEOTIDE SEQUENCE [LARGE SCALE GENOMIC DNA]</scope>
    <source>
        <strain evidence="10 11">DSM 15388</strain>
    </source>
</reference>
<comment type="cofactor">
    <cofactor evidence="8">
        <name>FMN</name>
        <dbReference type="ChEBI" id="CHEBI:58210"/>
    </cofactor>
    <text evidence="8">Binds 1 FMN per subunit.</text>
</comment>
<comment type="subcellular location">
    <subcellularLocation>
        <location evidence="8">Cell membrane</location>
        <topology evidence="8">Multi-pass membrane protein</topology>
    </subcellularLocation>
    <subcellularLocation>
        <location evidence="1">Membrane</location>
        <topology evidence="1">Multi-pass membrane protein</topology>
    </subcellularLocation>
</comment>
<comment type="cofactor">
    <cofactor evidence="8">
        <name>heme b</name>
        <dbReference type="ChEBI" id="CHEBI:60344"/>
    </cofactor>
    <text evidence="8">Binds 1 heme b (iron(II)-protoporphyrin IX) group per subunit.</text>
</comment>
<evidence type="ECO:0000256" key="7">
    <source>
        <dbReference type="ARBA" id="ARBA00023136"/>
    </source>
</evidence>
<evidence type="ECO:0000256" key="8">
    <source>
        <dbReference type="HAMAP-Rule" id="MF_01207"/>
    </source>
</evidence>
<comment type="function">
    <text evidence="8">Part of the MsrPQ system that repairs oxidized periplasmic proteins containing methionine sulfoxide residues (Met-O), using respiratory chain electrons. Thus protects these proteins from oxidative-stress damage caused by reactive species of oxygen and chlorine generated by the host defense mechanisms. MsrPQ is essential for the maintenance of envelope integrity under bleach stress, rescuing a wide series of structurally unrelated periplasmic proteins from methionine oxidation. MsrQ provides electrons for reduction to the reductase catalytic subunit MsrP, using the quinone pool of the respiratory chain.</text>
</comment>
<feature type="transmembrane region" description="Helical" evidence="8">
    <location>
        <begin position="99"/>
        <end position="120"/>
    </location>
</feature>
<dbReference type="GO" id="GO:0030091">
    <property type="term" value="P:protein repair"/>
    <property type="evidence" value="ECO:0007669"/>
    <property type="project" value="UniProtKB-UniRule"/>
</dbReference>
<keyword evidence="5 8" id="KW-1133">Transmembrane helix</keyword>
<dbReference type="GO" id="GO:0005886">
    <property type="term" value="C:plasma membrane"/>
    <property type="evidence" value="ECO:0007669"/>
    <property type="project" value="UniProtKB-SubCell"/>
</dbReference>
<keyword evidence="7 8" id="KW-0472">Membrane</keyword>
<evidence type="ECO:0000313" key="10">
    <source>
        <dbReference type="EMBL" id="TCS36419.1"/>
    </source>
</evidence>
<evidence type="ECO:0000256" key="2">
    <source>
        <dbReference type="ARBA" id="ARBA00022448"/>
    </source>
</evidence>
<evidence type="ECO:0000256" key="5">
    <source>
        <dbReference type="ARBA" id="ARBA00022989"/>
    </source>
</evidence>
<dbReference type="GO" id="GO:0020037">
    <property type="term" value="F:heme binding"/>
    <property type="evidence" value="ECO:0007669"/>
    <property type="project" value="UniProtKB-UniRule"/>
</dbReference>
<dbReference type="InterPro" id="IPR022837">
    <property type="entry name" value="MsrQ-like"/>
</dbReference>
<comment type="subunit">
    <text evidence="8">Heterodimer of a catalytic subunit (MsrP) and a heme-binding subunit (MsrQ).</text>
</comment>
<dbReference type="GO" id="GO:0046872">
    <property type="term" value="F:metal ion binding"/>
    <property type="evidence" value="ECO:0007669"/>
    <property type="project" value="UniProtKB-KW"/>
</dbReference>
<dbReference type="PANTHER" id="PTHR36964">
    <property type="entry name" value="PROTEIN-METHIONINE-SULFOXIDE REDUCTASE HEME-BINDING SUBUNIT MSRQ"/>
    <property type="match status" value="1"/>
</dbReference>
<keyword evidence="4 8" id="KW-0812">Transmembrane</keyword>
<feature type="transmembrane region" description="Helical" evidence="8">
    <location>
        <begin position="67"/>
        <end position="87"/>
    </location>
</feature>
<keyword evidence="3 8" id="KW-0349">Heme</keyword>
<feature type="domain" description="Ferric oxidoreductase" evidence="9">
    <location>
        <begin position="36"/>
        <end position="147"/>
    </location>
</feature>
<dbReference type="GO" id="GO:0010181">
    <property type="term" value="F:FMN binding"/>
    <property type="evidence" value="ECO:0007669"/>
    <property type="project" value="UniProtKB-UniRule"/>
</dbReference>
<keyword evidence="8" id="KW-0288">FMN</keyword>
<dbReference type="HAMAP" id="MF_01207">
    <property type="entry name" value="MsrQ"/>
    <property type="match status" value="1"/>
</dbReference>
<sequence>MFIACASPSLYLLLVYFINPRSLGIDPVEVLLAETGEWSLRFLLITLACSPLRRLKVKRLARYRRMLGLYSFYYASLHLAIYVSGWIQFDWQLLVEDLISRPFIYIGMAVWLVLMVLAITSPKAVIKRLKKWWLVIHRFVYVAAFGALVHLWMQSRGTIDEVLVYGALLFLLLAERIYRSLTSRNPVQKRSAT</sequence>
<name>A0A4R3HY61_9GAMM</name>
<organism evidence="10 11">
    <name type="scientific">Reinekea marinisedimentorum</name>
    <dbReference type="NCBI Taxonomy" id="230495"/>
    <lineage>
        <taxon>Bacteria</taxon>
        <taxon>Pseudomonadati</taxon>
        <taxon>Pseudomonadota</taxon>
        <taxon>Gammaproteobacteria</taxon>
        <taxon>Oceanospirillales</taxon>
        <taxon>Saccharospirillaceae</taxon>
        <taxon>Reinekea</taxon>
    </lineage>
</organism>
<feature type="transmembrane region" description="Helical" evidence="8">
    <location>
        <begin position="159"/>
        <end position="178"/>
    </location>
</feature>